<dbReference type="AlphaFoldDB" id="G8QUJ3"/>
<dbReference type="InterPro" id="IPR050287">
    <property type="entry name" value="MTA/SAH_deaminase"/>
</dbReference>
<evidence type="ECO:0000313" key="4">
    <source>
        <dbReference type="Proteomes" id="UP000005632"/>
    </source>
</evidence>
<dbReference type="PANTHER" id="PTHR43794:SF11">
    <property type="entry name" value="AMIDOHYDROLASE-RELATED DOMAIN-CONTAINING PROTEIN"/>
    <property type="match status" value="1"/>
</dbReference>
<organism evidence="3 4">
    <name type="scientific">Sphaerochaeta pleomorpha (strain ATCC BAA-1885 / DSM 22778 / Grapes)</name>
    <dbReference type="NCBI Taxonomy" id="158190"/>
    <lineage>
        <taxon>Bacteria</taxon>
        <taxon>Pseudomonadati</taxon>
        <taxon>Spirochaetota</taxon>
        <taxon>Spirochaetia</taxon>
        <taxon>Spirochaetales</taxon>
        <taxon>Sphaerochaetaceae</taxon>
        <taxon>Sphaerochaeta</taxon>
    </lineage>
</organism>
<sequence length="440" mass="48454">MPKRTVLEAKYVLTMDLSFRIYNPGFVVIQGNTIMEVGEGSFPFGPEDEVIQLGNRLLMPGLVNCHNHTPMVLTRGMCEGVSLFTMDGFLNTLRRYESFADGQMASLTTPISCAEMIRTGTTCFADQYFYTDKIFEQVEKSGLRGVLAYGIVELGDATSRERELVKCESFLEMAKDNSRITGWVGPHAFFVDNSLELIKREIALAKKYNSGFHIHFATSNEENDYCIPRFGCSAAQKMEEIGILDIPILAAHSITIGQEDIELLAKHPFFPVMAPSAAMRSGFPAAPVKAMREAGLTVVLGTDNVCNSNSYDMFGEMGTAGKLIIHREQDVKAITAQDLVMMATQGGAKALGKEHEIGSLEAGKKADIIALDLGDIGWGPLCGQDFYTQLVYSVSGLSVTHTMVDGVWLMKDKILQTLDMGQCSQDLEKATTELLRRMEQ</sequence>
<accession>G8QUJ3</accession>
<evidence type="ECO:0000256" key="1">
    <source>
        <dbReference type="ARBA" id="ARBA00022801"/>
    </source>
</evidence>
<name>G8QUJ3_SPHPG</name>
<dbReference type="Pfam" id="PF01979">
    <property type="entry name" value="Amidohydro_1"/>
    <property type="match status" value="1"/>
</dbReference>
<reference evidence="3 4" key="1">
    <citation type="submission" date="2011-11" db="EMBL/GenBank/DDBJ databases">
        <title>Complete sequence of Spirochaeta sp. grapes.</title>
        <authorList>
            <consortium name="US DOE Joint Genome Institute"/>
            <person name="Lucas S."/>
            <person name="Han J."/>
            <person name="Lapidus A."/>
            <person name="Cheng J.-F."/>
            <person name="Goodwin L."/>
            <person name="Pitluck S."/>
            <person name="Peters L."/>
            <person name="Ovchinnikova G."/>
            <person name="Munk A.C."/>
            <person name="Detter J.C."/>
            <person name="Han C."/>
            <person name="Tapia R."/>
            <person name="Land M."/>
            <person name="Hauser L."/>
            <person name="Kyrpides N."/>
            <person name="Ivanova N."/>
            <person name="Pagani I."/>
            <person name="Ritalahtilisa K."/>
            <person name="Loeffler F."/>
            <person name="Woyke T."/>
        </authorList>
    </citation>
    <scope>NUCLEOTIDE SEQUENCE [LARGE SCALE GENOMIC DNA]</scope>
    <source>
        <strain evidence="4">ATCC BAA-1885 / DSM 22778 / Grapes</strain>
    </source>
</reference>
<dbReference type="STRING" id="158190.SpiGrapes_1415"/>
<dbReference type="InterPro" id="IPR032466">
    <property type="entry name" value="Metal_Hydrolase"/>
</dbReference>
<dbReference type="SUPFAM" id="SSF51556">
    <property type="entry name" value="Metallo-dependent hydrolases"/>
    <property type="match status" value="1"/>
</dbReference>
<dbReference type="eggNOG" id="COG0402">
    <property type="taxonomic scope" value="Bacteria"/>
</dbReference>
<keyword evidence="1 3" id="KW-0378">Hydrolase</keyword>
<dbReference type="PANTHER" id="PTHR43794">
    <property type="entry name" value="AMINOHYDROLASE SSNA-RELATED"/>
    <property type="match status" value="1"/>
</dbReference>
<feature type="domain" description="Amidohydrolase-related" evidence="2">
    <location>
        <begin position="58"/>
        <end position="408"/>
    </location>
</feature>
<dbReference type="HOGENOM" id="CLU_012358_2_1_12"/>
<protein>
    <submittedName>
        <fullName evidence="3">Cytosine deaminase-like metal-dependent hydrolase</fullName>
    </submittedName>
</protein>
<dbReference type="Proteomes" id="UP000005632">
    <property type="component" value="Chromosome"/>
</dbReference>
<dbReference type="OrthoDB" id="9767366at2"/>
<keyword evidence="4" id="KW-1185">Reference proteome</keyword>
<dbReference type="InterPro" id="IPR011059">
    <property type="entry name" value="Metal-dep_hydrolase_composite"/>
</dbReference>
<dbReference type="Gene3D" id="3.20.20.140">
    <property type="entry name" value="Metal-dependent hydrolases"/>
    <property type="match status" value="1"/>
</dbReference>
<dbReference type="SUPFAM" id="SSF51338">
    <property type="entry name" value="Composite domain of metallo-dependent hydrolases"/>
    <property type="match status" value="1"/>
</dbReference>
<dbReference type="RefSeq" id="WP_014270075.1">
    <property type="nucleotide sequence ID" value="NC_016633.1"/>
</dbReference>
<dbReference type="KEGG" id="sgp:SpiGrapes_1415"/>
<proteinExistence type="predicted"/>
<dbReference type="GO" id="GO:0016810">
    <property type="term" value="F:hydrolase activity, acting on carbon-nitrogen (but not peptide) bonds"/>
    <property type="evidence" value="ECO:0007669"/>
    <property type="project" value="InterPro"/>
</dbReference>
<gene>
    <name evidence="3" type="ordered locus">SpiGrapes_1415</name>
</gene>
<dbReference type="InterPro" id="IPR006680">
    <property type="entry name" value="Amidohydro-rel"/>
</dbReference>
<dbReference type="Gene3D" id="2.30.40.10">
    <property type="entry name" value="Urease, subunit C, domain 1"/>
    <property type="match status" value="1"/>
</dbReference>
<evidence type="ECO:0000313" key="3">
    <source>
        <dbReference type="EMBL" id="AEV29226.1"/>
    </source>
</evidence>
<dbReference type="EMBL" id="CP003155">
    <property type="protein sequence ID" value="AEV29226.1"/>
    <property type="molecule type" value="Genomic_DNA"/>
</dbReference>
<evidence type="ECO:0000259" key="2">
    <source>
        <dbReference type="Pfam" id="PF01979"/>
    </source>
</evidence>